<keyword evidence="7" id="KW-1185">Reference proteome</keyword>
<gene>
    <name evidence="6" type="ORF">SAMN04489750_0483</name>
</gene>
<dbReference type="GO" id="GO:0033013">
    <property type="term" value="P:tetrapyrrole metabolic process"/>
    <property type="evidence" value="ECO:0007669"/>
    <property type="project" value="UniProtKB-ARBA"/>
</dbReference>
<dbReference type="AlphaFoldDB" id="A0A2Y8ZLJ6"/>
<comment type="subcellular location">
    <subcellularLocation>
        <location evidence="1">Membrane</location>
        <topology evidence="1">Multi-pass membrane protein</topology>
    </subcellularLocation>
</comment>
<dbReference type="CDD" id="cd15904">
    <property type="entry name" value="TSPO_MBR"/>
    <property type="match status" value="1"/>
</dbReference>
<evidence type="ECO:0000256" key="2">
    <source>
        <dbReference type="ARBA" id="ARBA00007524"/>
    </source>
</evidence>
<accession>A0A2Y8ZLJ6</accession>
<dbReference type="Gene3D" id="1.20.1260.100">
    <property type="entry name" value="TspO/MBR protein"/>
    <property type="match status" value="1"/>
</dbReference>
<keyword evidence="5" id="KW-0472">Membrane</keyword>
<proteinExistence type="inferred from homology"/>
<dbReference type="PANTHER" id="PTHR10057">
    <property type="entry name" value="PERIPHERAL-TYPE BENZODIAZEPINE RECEPTOR"/>
    <property type="match status" value="1"/>
</dbReference>
<evidence type="ECO:0000256" key="4">
    <source>
        <dbReference type="ARBA" id="ARBA00022989"/>
    </source>
</evidence>
<dbReference type="InterPro" id="IPR004307">
    <property type="entry name" value="TspO_MBR"/>
</dbReference>
<dbReference type="GO" id="GO:0016020">
    <property type="term" value="C:membrane"/>
    <property type="evidence" value="ECO:0007669"/>
    <property type="project" value="UniProtKB-SubCell"/>
</dbReference>
<evidence type="ECO:0000313" key="7">
    <source>
        <dbReference type="Proteomes" id="UP000250028"/>
    </source>
</evidence>
<dbReference type="Pfam" id="PF03073">
    <property type="entry name" value="TspO_MBR"/>
    <property type="match status" value="1"/>
</dbReference>
<dbReference type="FunFam" id="1.20.1260.100:FF:000001">
    <property type="entry name" value="translocator protein 2"/>
    <property type="match status" value="1"/>
</dbReference>
<keyword evidence="4" id="KW-1133">Transmembrane helix</keyword>
<dbReference type="PANTHER" id="PTHR10057:SF0">
    <property type="entry name" value="TRANSLOCATOR PROTEIN"/>
    <property type="match status" value="1"/>
</dbReference>
<organism evidence="6 7">
    <name type="scientific">Branchiibius hedensis</name>
    <dbReference type="NCBI Taxonomy" id="672460"/>
    <lineage>
        <taxon>Bacteria</taxon>
        <taxon>Bacillati</taxon>
        <taxon>Actinomycetota</taxon>
        <taxon>Actinomycetes</taxon>
        <taxon>Micrococcales</taxon>
        <taxon>Dermacoccaceae</taxon>
        <taxon>Branchiibius</taxon>
    </lineage>
</organism>
<evidence type="ECO:0000256" key="3">
    <source>
        <dbReference type="ARBA" id="ARBA00022692"/>
    </source>
</evidence>
<keyword evidence="3" id="KW-0812">Transmembrane</keyword>
<protein>
    <submittedName>
        <fullName evidence="6">TspO and MBR related proteins</fullName>
    </submittedName>
</protein>
<reference evidence="7" key="1">
    <citation type="submission" date="2016-10" db="EMBL/GenBank/DDBJ databases">
        <authorList>
            <person name="Varghese N."/>
            <person name="Submissions S."/>
        </authorList>
    </citation>
    <scope>NUCLEOTIDE SEQUENCE [LARGE SCALE GENOMIC DNA]</scope>
    <source>
        <strain evidence="7">DSM 22951</strain>
    </source>
</reference>
<evidence type="ECO:0000256" key="5">
    <source>
        <dbReference type="ARBA" id="ARBA00023136"/>
    </source>
</evidence>
<evidence type="ECO:0000256" key="1">
    <source>
        <dbReference type="ARBA" id="ARBA00004141"/>
    </source>
</evidence>
<name>A0A2Y8ZLJ6_9MICO</name>
<comment type="similarity">
    <text evidence="2">Belongs to the TspO/BZRP family.</text>
</comment>
<dbReference type="Proteomes" id="UP000250028">
    <property type="component" value="Unassembled WGS sequence"/>
</dbReference>
<dbReference type="RefSeq" id="WP_170119725.1">
    <property type="nucleotide sequence ID" value="NZ_QGDN01000001.1"/>
</dbReference>
<sequence length="152" mass="16615">MRYLKWTAPAVAACAALGTLGTKPQSPWYLGLKKPAWQPPAWLFAPAWTSIYALTAVASARTLERLPNDQEHRNYTVALGANLALNTAFTWVYFVGEQLKPSVAIQAVLEVSTLDLIRRSATVDQPSALMLAPYAAWGAFALTLNADIARRN</sequence>
<dbReference type="PIRSF" id="PIRSF005859">
    <property type="entry name" value="PBR"/>
    <property type="match status" value="1"/>
</dbReference>
<dbReference type="EMBL" id="UESZ01000001">
    <property type="protein sequence ID" value="SSA33210.1"/>
    <property type="molecule type" value="Genomic_DNA"/>
</dbReference>
<dbReference type="InterPro" id="IPR038330">
    <property type="entry name" value="TspO/MBR-related_sf"/>
</dbReference>
<evidence type="ECO:0000313" key="6">
    <source>
        <dbReference type="EMBL" id="SSA33210.1"/>
    </source>
</evidence>